<dbReference type="GO" id="GO:0006397">
    <property type="term" value="P:mRNA processing"/>
    <property type="evidence" value="ECO:0007669"/>
    <property type="project" value="UniProtKB-KW"/>
</dbReference>
<feature type="compositionally biased region" description="Polar residues" evidence="3">
    <location>
        <begin position="689"/>
        <end position="698"/>
    </location>
</feature>
<dbReference type="Pfam" id="PF00098">
    <property type="entry name" value="zf-CCHC"/>
    <property type="match status" value="1"/>
</dbReference>
<reference evidence="7" key="1">
    <citation type="journal article" date="2014" name="Proc. Natl. Acad. Sci. U.S.A.">
        <title>Extensive sampling of basidiomycete genomes demonstrates inadequacy of the white-rot/brown-rot paradigm for wood decay fungi.</title>
        <authorList>
            <person name="Riley R."/>
            <person name="Salamov A.A."/>
            <person name="Brown D.W."/>
            <person name="Nagy L.G."/>
            <person name="Floudas D."/>
            <person name="Held B.W."/>
            <person name="Levasseur A."/>
            <person name="Lombard V."/>
            <person name="Morin E."/>
            <person name="Otillar R."/>
            <person name="Lindquist E.A."/>
            <person name="Sun H."/>
            <person name="LaButti K.M."/>
            <person name="Schmutz J."/>
            <person name="Jabbour D."/>
            <person name="Luo H."/>
            <person name="Baker S.E."/>
            <person name="Pisabarro A.G."/>
            <person name="Walton J.D."/>
            <person name="Blanchette R.A."/>
            <person name="Henrissat B."/>
            <person name="Martin F."/>
            <person name="Cullen D."/>
            <person name="Hibbett D.S."/>
            <person name="Grigoriev I.V."/>
        </authorList>
    </citation>
    <scope>NUCLEOTIDE SEQUENCE [LARGE SCALE GENOMIC DNA]</scope>
    <source>
        <strain evidence="7">MUCL 33604</strain>
    </source>
</reference>
<dbReference type="SMART" id="SM00343">
    <property type="entry name" value="ZnF_C2HC"/>
    <property type="match status" value="1"/>
</dbReference>
<feature type="transmembrane region" description="Helical" evidence="4">
    <location>
        <begin position="12"/>
        <end position="30"/>
    </location>
</feature>
<keyword evidence="7" id="KW-1185">Reference proteome</keyword>
<keyword evidence="4" id="KW-0812">Transmembrane</keyword>
<evidence type="ECO:0000256" key="1">
    <source>
        <dbReference type="ARBA" id="ARBA00022664"/>
    </source>
</evidence>
<keyword evidence="4" id="KW-1133">Transmembrane helix</keyword>
<dbReference type="PROSITE" id="PS50158">
    <property type="entry name" value="ZF_CCHC"/>
    <property type="match status" value="1"/>
</dbReference>
<keyword evidence="4" id="KW-0472">Membrane</keyword>
<dbReference type="OrthoDB" id="3068934at2759"/>
<keyword evidence="2" id="KW-0863">Zinc-finger</keyword>
<dbReference type="Gene3D" id="4.10.60.10">
    <property type="entry name" value="Zinc finger, CCHC-type"/>
    <property type="match status" value="1"/>
</dbReference>
<feature type="region of interest" description="Disordered" evidence="3">
    <location>
        <begin position="89"/>
        <end position="127"/>
    </location>
</feature>
<keyword evidence="1" id="KW-0507">mRNA processing</keyword>
<feature type="compositionally biased region" description="Low complexity" evidence="3">
    <location>
        <begin position="386"/>
        <end position="414"/>
    </location>
</feature>
<dbReference type="SUPFAM" id="SSF57756">
    <property type="entry name" value="Retrovirus zinc finger-like domains"/>
    <property type="match status" value="1"/>
</dbReference>
<dbReference type="EMBL" id="KL197761">
    <property type="protein sequence ID" value="KDQ50364.1"/>
    <property type="molecule type" value="Genomic_DNA"/>
</dbReference>
<evidence type="ECO:0000259" key="5">
    <source>
        <dbReference type="PROSITE" id="PS50158"/>
    </source>
</evidence>
<accession>A0A067P6F3</accession>
<evidence type="ECO:0000256" key="4">
    <source>
        <dbReference type="SAM" id="Phobius"/>
    </source>
</evidence>
<dbReference type="AlphaFoldDB" id="A0A067P6F3"/>
<dbReference type="GO" id="GO:0008270">
    <property type="term" value="F:zinc ion binding"/>
    <property type="evidence" value="ECO:0007669"/>
    <property type="project" value="UniProtKB-KW"/>
</dbReference>
<organism evidence="6 7">
    <name type="scientific">Jaapia argillacea MUCL 33604</name>
    <dbReference type="NCBI Taxonomy" id="933084"/>
    <lineage>
        <taxon>Eukaryota</taxon>
        <taxon>Fungi</taxon>
        <taxon>Dikarya</taxon>
        <taxon>Basidiomycota</taxon>
        <taxon>Agaricomycotina</taxon>
        <taxon>Agaricomycetes</taxon>
        <taxon>Agaricomycetidae</taxon>
        <taxon>Jaapiales</taxon>
        <taxon>Jaapiaceae</taxon>
        <taxon>Jaapia</taxon>
    </lineage>
</organism>
<evidence type="ECO:0000313" key="6">
    <source>
        <dbReference type="EMBL" id="KDQ50364.1"/>
    </source>
</evidence>
<gene>
    <name evidence="6" type="ORF">JAAARDRAFT_200042</name>
</gene>
<evidence type="ECO:0000313" key="7">
    <source>
        <dbReference type="Proteomes" id="UP000027265"/>
    </source>
</evidence>
<dbReference type="InterPro" id="IPR036875">
    <property type="entry name" value="Znf_CCHC_sf"/>
</dbReference>
<dbReference type="PANTHER" id="PTHR15503:SF22">
    <property type="entry name" value="TRANSPOSON TY3-I GAG POLYPROTEIN"/>
    <property type="match status" value="1"/>
</dbReference>
<protein>
    <recommendedName>
        <fullName evidence="5">CCHC-type domain-containing protein</fullName>
    </recommendedName>
</protein>
<sequence length="817" mass="92644">MPPRDSDLVINFICRILLICLTGIHLGIAICSHVRGTLIHVHNQLLQLVITTTRATYRPIAVPAVHFQFDENGYVSSFLGDLYNEEDFERPWNTAPTPPPPTAPSVGTPDFATTPPRSPSPPSPREQEFLRRLTEIRQRRPELDPLDVLRHRLNALNATLDYPDTREALRTIVNVLAEVRPYLTNDELLRIEGPVEDIRNIREALVEAINRGEWRREVAEHALERRYNHFGDEDPLFAPDEDIEGNPLLDVLIPIPQSPRIQEVVPEVIDLTEDDDRVSKLQKTFRTVTLNPDTNLPCYGRFHIVGKEDNLDRTWDYRGEAVEAICAESPCPNRYSCADSDEEEEINSDDERPVTPLAQFIGARAGHRRPPSVDLDSSPEIPTTRPSLTAPLTSVTTLPPTLPPLRSSSTQPPTTMATVQMTDAQFNQLLDTLRGSNAKVEKVAAPGYYDGDKKEYDDWRDNVTAYIDANTRAYGTDKAKFLYVTLLLRGEASTWRKHIRTQWTQHEGLLAAEEAKQNPDAAKIASFKQVITWDRFLGVLDERFGEINREEKARIRMLETKQGNKTADEYLTDYNRFVLEAKLQLPDAFHIDNFKRNVNVEIIRKIETGITKPPTSFVDYAAWIIRIDEATRQFNAQHRQNQLSAQARPFVPRPQTVFVQRGQPPRQFTPQQYRPPSGPPPSQSGSGQNTQNRRTGTGITFGGSGQPMDLGRARASAVCYNCQQKGHFARDCPQPKRPIVERSREMFVQYTPEELAEICNLLDALNQKTSVEQMDYENAQGQELTDQVATEYVDEEDDPNSLLDDPSVIPQAFYPSR</sequence>
<feature type="region of interest" description="Disordered" evidence="3">
    <location>
        <begin position="365"/>
        <end position="414"/>
    </location>
</feature>
<keyword evidence="2" id="KW-0862">Zinc</keyword>
<dbReference type="HOGENOM" id="CLU_024400_0_0_1"/>
<name>A0A067P6F3_9AGAM</name>
<proteinExistence type="predicted"/>
<feature type="region of interest" description="Disordered" evidence="3">
    <location>
        <begin position="662"/>
        <end position="704"/>
    </location>
</feature>
<dbReference type="InParanoid" id="A0A067P6F3"/>
<dbReference type="Proteomes" id="UP000027265">
    <property type="component" value="Unassembled WGS sequence"/>
</dbReference>
<dbReference type="InterPro" id="IPR001878">
    <property type="entry name" value="Znf_CCHC"/>
</dbReference>
<evidence type="ECO:0000256" key="3">
    <source>
        <dbReference type="SAM" id="MobiDB-lite"/>
    </source>
</evidence>
<dbReference type="PANTHER" id="PTHR15503">
    <property type="entry name" value="LDOC1 RELATED"/>
    <property type="match status" value="1"/>
</dbReference>
<evidence type="ECO:0000256" key="2">
    <source>
        <dbReference type="PROSITE-ProRule" id="PRU00047"/>
    </source>
</evidence>
<dbReference type="InterPro" id="IPR032567">
    <property type="entry name" value="RTL1-rel"/>
</dbReference>
<keyword evidence="2" id="KW-0479">Metal-binding</keyword>
<dbReference type="STRING" id="933084.A0A067P6F3"/>
<feature type="domain" description="CCHC-type" evidence="5">
    <location>
        <begin position="719"/>
        <end position="734"/>
    </location>
</feature>
<dbReference type="GO" id="GO:0003676">
    <property type="term" value="F:nucleic acid binding"/>
    <property type="evidence" value="ECO:0007669"/>
    <property type="project" value="InterPro"/>
</dbReference>